<proteinExistence type="predicted"/>
<evidence type="ECO:0000256" key="1">
    <source>
        <dbReference type="ARBA" id="ARBA00004141"/>
    </source>
</evidence>
<sequence length="423" mass="48613">MLAAVFLFSGFVKANDPLGTVYKLQDYLEAWGLPEWKDTLIPYIGSMAMGAFEFTMGIYLLFGIRRRVSSILVLLCMCFMTPLTLWLALDNPISDCGCFGDAVILTNWETFGKNVILLIAAVSAYRWNRRLVKFVTDKVDWLIGLYTIGSILFFSLYCLTHLPILDFRPYYIGADIRQGMEIPEGKKPPVYETRFIYEKDGVQKEFTIDNFPSDSTWKFIDSKTILKEKGYEPPIHDFTIVSQEDGSDLTDEILDDESYTFLLVAPWLRQADEGAMDLINELYDYSVIHGYRFLCLTASGDQDIAFWQENTGAEYPFALMDEITLKTMVRSNPGVILLQQGVVVNKWSASQIPDEYQLHDALDKLDIGQVNRKTVTHKVVELVAWFVCPLLFFTLLDLIWLRIKAVRKKRREDTEREETKTAE</sequence>
<name>A0AAW5NA34_9BACT</name>
<gene>
    <name evidence="7" type="ORF">NW209_07415</name>
</gene>
<evidence type="ECO:0000256" key="2">
    <source>
        <dbReference type="ARBA" id="ARBA00022692"/>
    </source>
</evidence>
<evidence type="ECO:0000313" key="7">
    <source>
        <dbReference type="EMBL" id="MCR8873839.1"/>
    </source>
</evidence>
<evidence type="ECO:0000256" key="3">
    <source>
        <dbReference type="ARBA" id="ARBA00022989"/>
    </source>
</evidence>
<organism evidence="7 8">
    <name type="scientific">Phocaeicola barnesiae</name>
    <dbReference type="NCBI Taxonomy" id="376804"/>
    <lineage>
        <taxon>Bacteria</taxon>
        <taxon>Pseudomonadati</taxon>
        <taxon>Bacteroidota</taxon>
        <taxon>Bacteroidia</taxon>
        <taxon>Bacteroidales</taxon>
        <taxon>Bacteroidaceae</taxon>
        <taxon>Phocaeicola</taxon>
    </lineage>
</organism>
<keyword evidence="4 5" id="KW-0472">Membrane</keyword>
<evidence type="ECO:0000256" key="5">
    <source>
        <dbReference type="SAM" id="Phobius"/>
    </source>
</evidence>
<feature type="domain" description="Methylamine utilisation protein MauE" evidence="6">
    <location>
        <begin position="2"/>
        <end position="123"/>
    </location>
</feature>
<feature type="transmembrane region" description="Helical" evidence="5">
    <location>
        <begin position="40"/>
        <end position="62"/>
    </location>
</feature>
<dbReference type="Proteomes" id="UP001204579">
    <property type="component" value="Unassembled WGS sequence"/>
</dbReference>
<protein>
    <submittedName>
        <fullName evidence="7">DoxX family protein</fullName>
    </submittedName>
</protein>
<feature type="transmembrane region" description="Helical" evidence="5">
    <location>
        <begin position="69"/>
        <end position="88"/>
    </location>
</feature>
<comment type="subcellular location">
    <subcellularLocation>
        <location evidence="1">Membrane</location>
        <topology evidence="1">Multi-pass membrane protein</topology>
    </subcellularLocation>
</comment>
<reference evidence="7 8" key="1">
    <citation type="submission" date="2022-08" db="EMBL/GenBank/DDBJ databases">
        <authorList>
            <person name="Zeman M."/>
            <person name="Kubasova T."/>
        </authorList>
    </citation>
    <scope>NUCLEOTIDE SEQUENCE [LARGE SCALE GENOMIC DNA]</scope>
    <source>
        <strain evidence="7 8">ET62</strain>
    </source>
</reference>
<comment type="caution">
    <text evidence="7">The sequence shown here is derived from an EMBL/GenBank/DDBJ whole genome shotgun (WGS) entry which is preliminary data.</text>
</comment>
<feature type="transmembrane region" description="Helical" evidence="5">
    <location>
        <begin position="108"/>
        <end position="127"/>
    </location>
</feature>
<evidence type="ECO:0000259" key="6">
    <source>
        <dbReference type="Pfam" id="PF07291"/>
    </source>
</evidence>
<evidence type="ECO:0000256" key="4">
    <source>
        <dbReference type="ARBA" id="ARBA00023136"/>
    </source>
</evidence>
<keyword evidence="3 5" id="KW-1133">Transmembrane helix</keyword>
<feature type="transmembrane region" description="Helical" evidence="5">
    <location>
        <begin position="382"/>
        <end position="401"/>
    </location>
</feature>
<dbReference type="GO" id="GO:0030416">
    <property type="term" value="P:methylamine metabolic process"/>
    <property type="evidence" value="ECO:0007669"/>
    <property type="project" value="InterPro"/>
</dbReference>
<dbReference type="GO" id="GO:0016020">
    <property type="term" value="C:membrane"/>
    <property type="evidence" value="ECO:0007669"/>
    <property type="project" value="UniProtKB-SubCell"/>
</dbReference>
<keyword evidence="8" id="KW-1185">Reference proteome</keyword>
<keyword evidence="2 5" id="KW-0812">Transmembrane</keyword>
<feature type="transmembrane region" description="Helical" evidence="5">
    <location>
        <begin position="139"/>
        <end position="157"/>
    </location>
</feature>
<evidence type="ECO:0000313" key="8">
    <source>
        <dbReference type="Proteomes" id="UP001204579"/>
    </source>
</evidence>
<dbReference type="InterPro" id="IPR009908">
    <property type="entry name" value="Methylamine_util_MauE"/>
</dbReference>
<dbReference type="Pfam" id="PF07291">
    <property type="entry name" value="MauE"/>
    <property type="match status" value="1"/>
</dbReference>
<dbReference type="NCBIfam" id="NF045576">
    <property type="entry name" value="BT_3928_fam"/>
    <property type="match status" value="1"/>
</dbReference>
<accession>A0AAW5NA34</accession>
<dbReference type="AlphaFoldDB" id="A0AAW5NA34"/>
<dbReference type="EMBL" id="JANRHJ010000007">
    <property type="protein sequence ID" value="MCR8873839.1"/>
    <property type="molecule type" value="Genomic_DNA"/>
</dbReference>